<sequence>MEYNFSDFCMEEHPQVRAYNNGFESLTVVELISMIIGTGTKRNVEQARQIYNVMGQSLRNIAKARPEELQVVQGIGDNKAMALQAAMELAKRFHLEKMGERPNLSSSLAIYNFLHPIIGNLDHEQAHLLLMNQNFKLIKNVKISEGGLTETAVDIRMIIREATLNNATIIAFAHNHPSNCPTPSKADDFLTQQIAKACELMRLFFMDHVIIADGTYYSYHDKGKLDN</sequence>
<gene>
    <name evidence="8" type="primary">radC</name>
    <name evidence="8" type="ORF">ONT16_02115</name>
</gene>
<dbReference type="Proteomes" id="UP001209344">
    <property type="component" value="Unassembled WGS sequence"/>
</dbReference>
<dbReference type="InterPro" id="IPR010994">
    <property type="entry name" value="RuvA_2-like"/>
</dbReference>
<dbReference type="InterPro" id="IPR025657">
    <property type="entry name" value="RadC_JAB"/>
</dbReference>
<dbReference type="InterPro" id="IPR037518">
    <property type="entry name" value="MPN"/>
</dbReference>
<keyword evidence="5" id="KW-0482">Metalloprotease</keyword>
<keyword evidence="1" id="KW-0645">Protease</keyword>
<dbReference type="InterPro" id="IPR001405">
    <property type="entry name" value="UPF0758"/>
</dbReference>
<evidence type="ECO:0000256" key="1">
    <source>
        <dbReference type="ARBA" id="ARBA00022670"/>
    </source>
</evidence>
<dbReference type="PANTHER" id="PTHR30471:SF3">
    <property type="entry name" value="UPF0758 PROTEIN YEES-RELATED"/>
    <property type="match status" value="1"/>
</dbReference>
<reference evidence="8" key="1">
    <citation type="submission" date="2022-11" db="EMBL/GenBank/DDBJ databases">
        <title>Genomic repertoires linked with pathogenic potency of arthritogenic Prevotella copri isolated from the gut of rheumatoid arthritis patients.</title>
        <authorList>
            <person name="Nii T."/>
            <person name="Maeda Y."/>
            <person name="Motooka D."/>
            <person name="Naito M."/>
            <person name="Matsumoto Y."/>
            <person name="Ogawa T."/>
            <person name="Oguro-Igashira E."/>
            <person name="Kishikawa T."/>
            <person name="Yamashita M."/>
            <person name="Koizumi S."/>
            <person name="Kurakawa T."/>
            <person name="Okumura R."/>
            <person name="Kayama H."/>
            <person name="Murakami M."/>
            <person name="Sakaguchi T."/>
            <person name="Das B."/>
            <person name="Nakamura S."/>
            <person name="Okada Y."/>
            <person name="Kumanogoh A."/>
            <person name="Takeda K."/>
        </authorList>
    </citation>
    <scope>NUCLEOTIDE SEQUENCE</scope>
    <source>
        <strain evidence="8">F3-75</strain>
    </source>
</reference>
<dbReference type="EMBL" id="JAPDVK010000001">
    <property type="protein sequence ID" value="MCW4127079.1"/>
    <property type="molecule type" value="Genomic_DNA"/>
</dbReference>
<proteinExistence type="inferred from homology"/>
<evidence type="ECO:0000256" key="5">
    <source>
        <dbReference type="ARBA" id="ARBA00023049"/>
    </source>
</evidence>
<dbReference type="GO" id="GO:0006508">
    <property type="term" value="P:proteolysis"/>
    <property type="evidence" value="ECO:0007669"/>
    <property type="project" value="UniProtKB-KW"/>
</dbReference>
<dbReference type="Gene3D" id="1.10.150.20">
    <property type="entry name" value="5' to 3' exonuclease, C-terminal subdomain"/>
    <property type="match status" value="1"/>
</dbReference>
<dbReference type="Pfam" id="PF20582">
    <property type="entry name" value="UPF0758_N"/>
    <property type="match status" value="1"/>
</dbReference>
<dbReference type="SUPFAM" id="SSF102712">
    <property type="entry name" value="JAB1/MPN domain"/>
    <property type="match status" value="1"/>
</dbReference>
<dbReference type="PROSITE" id="PS50249">
    <property type="entry name" value="MPN"/>
    <property type="match status" value="1"/>
</dbReference>
<name>A0AAP3B9P7_9BACT</name>
<keyword evidence="4" id="KW-0862">Zinc</keyword>
<comment type="caution">
    <text evidence="8">The sequence shown here is derived from an EMBL/GenBank/DDBJ whole genome shotgun (WGS) entry which is preliminary data.</text>
</comment>
<dbReference type="InterPro" id="IPR046778">
    <property type="entry name" value="UPF0758_N"/>
</dbReference>
<dbReference type="Gene3D" id="3.40.140.10">
    <property type="entry name" value="Cytidine Deaminase, domain 2"/>
    <property type="match status" value="1"/>
</dbReference>
<dbReference type="AlphaFoldDB" id="A0AAP3B9P7"/>
<dbReference type="Pfam" id="PF04002">
    <property type="entry name" value="RadC"/>
    <property type="match status" value="1"/>
</dbReference>
<accession>A0AAP3B9P7</accession>
<dbReference type="CDD" id="cd08071">
    <property type="entry name" value="MPN_DUF2466"/>
    <property type="match status" value="1"/>
</dbReference>
<protein>
    <submittedName>
        <fullName evidence="8">DNA repair protein RadC</fullName>
    </submittedName>
</protein>
<dbReference type="GO" id="GO:0008237">
    <property type="term" value="F:metallopeptidase activity"/>
    <property type="evidence" value="ECO:0007669"/>
    <property type="project" value="UniProtKB-KW"/>
</dbReference>
<organism evidence="8 9">
    <name type="scientific">Segatella copri</name>
    <dbReference type="NCBI Taxonomy" id="165179"/>
    <lineage>
        <taxon>Bacteria</taxon>
        <taxon>Pseudomonadati</taxon>
        <taxon>Bacteroidota</taxon>
        <taxon>Bacteroidia</taxon>
        <taxon>Bacteroidales</taxon>
        <taxon>Prevotellaceae</taxon>
        <taxon>Segatella</taxon>
    </lineage>
</organism>
<evidence type="ECO:0000259" key="7">
    <source>
        <dbReference type="PROSITE" id="PS50249"/>
    </source>
</evidence>
<evidence type="ECO:0000256" key="4">
    <source>
        <dbReference type="ARBA" id="ARBA00022833"/>
    </source>
</evidence>
<evidence type="ECO:0000256" key="3">
    <source>
        <dbReference type="ARBA" id="ARBA00022801"/>
    </source>
</evidence>
<dbReference type="GO" id="GO:0046872">
    <property type="term" value="F:metal ion binding"/>
    <property type="evidence" value="ECO:0007669"/>
    <property type="project" value="UniProtKB-KW"/>
</dbReference>
<keyword evidence="2" id="KW-0479">Metal-binding</keyword>
<feature type="domain" description="MPN" evidence="7">
    <location>
        <begin position="103"/>
        <end position="225"/>
    </location>
</feature>
<dbReference type="SUPFAM" id="SSF47781">
    <property type="entry name" value="RuvA domain 2-like"/>
    <property type="match status" value="1"/>
</dbReference>
<dbReference type="NCBIfam" id="TIGR00608">
    <property type="entry name" value="radc"/>
    <property type="match status" value="1"/>
</dbReference>
<dbReference type="RefSeq" id="WP_264965289.1">
    <property type="nucleotide sequence ID" value="NZ_JAPDVK010000001.1"/>
</dbReference>
<comment type="similarity">
    <text evidence="6">Belongs to the UPF0758 family.</text>
</comment>
<keyword evidence="3" id="KW-0378">Hydrolase</keyword>
<evidence type="ECO:0000256" key="2">
    <source>
        <dbReference type="ARBA" id="ARBA00022723"/>
    </source>
</evidence>
<dbReference type="PANTHER" id="PTHR30471">
    <property type="entry name" value="DNA REPAIR PROTEIN RADC"/>
    <property type="match status" value="1"/>
</dbReference>
<evidence type="ECO:0000256" key="6">
    <source>
        <dbReference type="RuleBase" id="RU003797"/>
    </source>
</evidence>
<evidence type="ECO:0000313" key="9">
    <source>
        <dbReference type="Proteomes" id="UP001209344"/>
    </source>
</evidence>
<evidence type="ECO:0000313" key="8">
    <source>
        <dbReference type="EMBL" id="MCW4127079.1"/>
    </source>
</evidence>